<evidence type="ECO:0000313" key="3">
    <source>
        <dbReference type="EMBL" id="WZL70708.1"/>
    </source>
</evidence>
<accession>A0ABZ2Y5S2</accession>
<reference evidence="3 4" key="1">
    <citation type="submission" date="2023-03" db="EMBL/GenBank/DDBJ databases">
        <title>Novel Species.</title>
        <authorList>
            <person name="Ma S."/>
        </authorList>
    </citation>
    <scope>NUCLEOTIDE SEQUENCE [LARGE SCALE GENOMIC DNA]</scope>
    <source>
        <strain evidence="3 4">LIND6LT2</strain>
    </source>
</reference>
<dbReference type="Pfam" id="PF08245">
    <property type="entry name" value="Mur_ligase_M"/>
    <property type="match status" value="1"/>
</dbReference>
<dbReference type="InterPro" id="IPR036565">
    <property type="entry name" value="Mur-like_cat_sf"/>
</dbReference>
<name>A0ABZ2Y5S2_9FIRM</name>
<feature type="domain" description="Mur ligase central" evidence="2">
    <location>
        <begin position="8"/>
        <end position="207"/>
    </location>
</feature>
<keyword evidence="4" id="KW-1185">Reference proteome</keyword>
<evidence type="ECO:0000259" key="2">
    <source>
        <dbReference type="Pfam" id="PF08245"/>
    </source>
</evidence>
<organism evidence="3 4">
    <name type="scientific">Defluviitalea saccharophila</name>
    <dbReference type="NCBI Taxonomy" id="879970"/>
    <lineage>
        <taxon>Bacteria</taxon>
        <taxon>Bacillati</taxon>
        <taxon>Bacillota</taxon>
        <taxon>Clostridia</taxon>
        <taxon>Lachnospirales</taxon>
        <taxon>Defluviitaleaceae</taxon>
        <taxon>Defluviitalea</taxon>
    </lineage>
</organism>
<dbReference type="Proteomes" id="UP001486565">
    <property type="component" value="Chromosome"/>
</dbReference>
<dbReference type="RefSeq" id="WP_341877669.1">
    <property type="nucleotide sequence ID" value="NZ_CP121687.1"/>
</dbReference>
<dbReference type="PANTHER" id="PTHR23135:SF4">
    <property type="entry name" value="UDP-N-ACETYLMURAMOYL-L-ALANYL-D-GLUTAMATE--2,6-DIAMINOPIMELATE LIGASE MURE HOMOLOG, CHLOROPLASTIC"/>
    <property type="match status" value="1"/>
</dbReference>
<evidence type="ECO:0000256" key="1">
    <source>
        <dbReference type="ARBA" id="ARBA00004752"/>
    </source>
</evidence>
<dbReference type="PANTHER" id="PTHR23135">
    <property type="entry name" value="MUR LIGASE FAMILY MEMBER"/>
    <property type="match status" value="1"/>
</dbReference>
<sequence length="224" mass="25318">MVKVGILGNHGKTAAVNFLAQLCKSSGRKVSVLKDIDLSICLHTKEFSFQDYIHALSKSDIEMFIVKISEEGLINNWFSGIDFDVLIYTIGRSEEDYKCKDLYFGERRLFFTLARDAVSIVNADDRSIFKLLKGNKTHLITYGFNSKASITASSIQEEEFNKRVQCCVQRTLTTFSGKELEPQEFSITLPLKNDQELYSALAAITAAMINDVVIPNKILTKKYF</sequence>
<comment type="pathway">
    <text evidence="1">Cell wall biogenesis; peptidoglycan biosynthesis.</text>
</comment>
<protein>
    <submittedName>
        <fullName evidence="3">Mur ligase family protein</fullName>
    </submittedName>
</protein>
<dbReference type="EMBL" id="CP121687">
    <property type="protein sequence ID" value="WZL70708.1"/>
    <property type="molecule type" value="Genomic_DNA"/>
</dbReference>
<dbReference type="Gene3D" id="3.40.1190.10">
    <property type="entry name" value="Mur-like, catalytic domain"/>
    <property type="match status" value="1"/>
</dbReference>
<dbReference type="InterPro" id="IPR013221">
    <property type="entry name" value="Mur_ligase_cen"/>
</dbReference>
<proteinExistence type="predicted"/>
<dbReference type="GO" id="GO:0016874">
    <property type="term" value="F:ligase activity"/>
    <property type="evidence" value="ECO:0007669"/>
    <property type="project" value="UniProtKB-KW"/>
</dbReference>
<dbReference type="SUPFAM" id="SSF53623">
    <property type="entry name" value="MurD-like peptide ligases, catalytic domain"/>
    <property type="match status" value="1"/>
</dbReference>
<keyword evidence="3" id="KW-0436">Ligase</keyword>
<evidence type="ECO:0000313" key="4">
    <source>
        <dbReference type="Proteomes" id="UP001486565"/>
    </source>
</evidence>
<gene>
    <name evidence="3" type="ORF">QBE51_04095</name>
</gene>